<accession>A0ACC0I5G4</accession>
<comment type="caution">
    <text evidence="1">The sequence shown here is derived from an EMBL/GenBank/DDBJ whole genome shotgun (WGS) entry which is preliminary data.</text>
</comment>
<reference evidence="1 2" key="1">
    <citation type="journal article" date="2022" name="Plant J.">
        <title>Chromosome-level genome of Camellia lanceoleosa provides a valuable resource for understanding genome evolution and self-incompatibility.</title>
        <authorList>
            <person name="Gong W."/>
            <person name="Xiao S."/>
            <person name="Wang L."/>
            <person name="Liao Z."/>
            <person name="Chang Y."/>
            <person name="Mo W."/>
            <person name="Hu G."/>
            <person name="Li W."/>
            <person name="Zhao G."/>
            <person name="Zhu H."/>
            <person name="Hu X."/>
            <person name="Ji K."/>
            <person name="Xiang X."/>
            <person name="Song Q."/>
            <person name="Yuan D."/>
            <person name="Jin S."/>
            <person name="Zhang L."/>
        </authorList>
    </citation>
    <scope>NUCLEOTIDE SEQUENCE [LARGE SCALE GENOMIC DNA]</scope>
    <source>
        <strain evidence="1">SQ_2022a</strain>
    </source>
</reference>
<name>A0ACC0I5G4_9ERIC</name>
<evidence type="ECO:0000313" key="1">
    <source>
        <dbReference type="EMBL" id="KAI8020635.1"/>
    </source>
</evidence>
<keyword evidence="2" id="KW-1185">Reference proteome</keyword>
<organism evidence="1 2">
    <name type="scientific">Camellia lanceoleosa</name>
    <dbReference type="NCBI Taxonomy" id="1840588"/>
    <lineage>
        <taxon>Eukaryota</taxon>
        <taxon>Viridiplantae</taxon>
        <taxon>Streptophyta</taxon>
        <taxon>Embryophyta</taxon>
        <taxon>Tracheophyta</taxon>
        <taxon>Spermatophyta</taxon>
        <taxon>Magnoliopsida</taxon>
        <taxon>eudicotyledons</taxon>
        <taxon>Gunneridae</taxon>
        <taxon>Pentapetalae</taxon>
        <taxon>asterids</taxon>
        <taxon>Ericales</taxon>
        <taxon>Theaceae</taxon>
        <taxon>Camellia</taxon>
    </lineage>
</organism>
<protein>
    <submittedName>
        <fullName evidence="1">Transcription factor MYBS3</fullName>
    </submittedName>
</protein>
<sequence length="662" mass="71286">MTRRCSRCANEGHNSRTCPSRGGGSGGVKLFGVRLTDGKKSANMGNLSAHYHSSSSAAAAAASPNPSSPSLDRIHDPPYVPDGYLSDDPAHAPSSSNRRAQRKKDKPHSSGVVFVQPLQVALCPIGTTKHMTRSRLKAIQEAETSVAEACASPTRKRLRKGLLVSGRDTFSTILSPRGPSTSIGHFSDLDDDDNISIVSKVTRPRTRRLVLPDAEEKSSAEAEPVIEAETMAEAESIAEAEDVEKVHDIPPTESGQVPPIAKVTERDMIAEGVEAPNPDDSIHFDHSSIGGEDFVPEISREKRGAKKPLGVKSLPMEARSWNFSQSTKSPLVQQTIISSIPVAEGGEDVAATSDVGPPNLVQLTKVTANLATLGATAAVGTSDPVATATSDQLANLYSTYFPEVPANLGISQDFFTGMDTTILPDLNVENYHIGNSFLERQGDAVSFGLPCELNSPGHLPTSAHSNVVGQSSSGEVRHPQTSGCYASLPPVTQASGDMRESSQPSAKVSFLSYWVSTEVNPILVSIQELHPSTFTAFNVPGQIVQTALLESFANFIHDLAAKKVLTISNKFVESVEANLNGFERNGLDLSWIRARLQIVDSFFEHTNNVAMIASLEEIIRDYEDALEQYRQNLHRFKEKDSALVAQLPQDVTLMDSLMKDLV</sequence>
<dbReference type="Proteomes" id="UP001060215">
    <property type="component" value="Chromosome 2"/>
</dbReference>
<dbReference type="EMBL" id="CM045759">
    <property type="protein sequence ID" value="KAI8020635.1"/>
    <property type="molecule type" value="Genomic_DNA"/>
</dbReference>
<gene>
    <name evidence="1" type="ORF">LOK49_LG04G02764</name>
</gene>
<evidence type="ECO:0000313" key="2">
    <source>
        <dbReference type="Proteomes" id="UP001060215"/>
    </source>
</evidence>
<proteinExistence type="predicted"/>